<dbReference type="InterPro" id="IPR038666">
    <property type="entry name" value="SSP1_head-tail_sf"/>
</dbReference>
<gene>
    <name evidence="1" type="ORF">RAK27_11785</name>
</gene>
<dbReference type="Gene3D" id="2.40.10.270">
    <property type="entry name" value="Bacteriophage SPP1 head-tail adaptor protein"/>
    <property type="match status" value="1"/>
</dbReference>
<evidence type="ECO:0000313" key="1">
    <source>
        <dbReference type="EMBL" id="MDZ5759344.1"/>
    </source>
</evidence>
<proteinExistence type="predicted"/>
<organism evidence="1 2">
    <name type="scientific">Carnobacterium maltaromaticum</name>
    <name type="common">Carnobacterium piscicola</name>
    <dbReference type="NCBI Taxonomy" id="2751"/>
    <lineage>
        <taxon>Bacteria</taxon>
        <taxon>Bacillati</taxon>
        <taxon>Bacillota</taxon>
        <taxon>Bacilli</taxon>
        <taxon>Lactobacillales</taxon>
        <taxon>Carnobacteriaceae</taxon>
        <taxon>Carnobacterium</taxon>
    </lineage>
</organism>
<dbReference type="EMBL" id="JAVBVO010000003">
    <property type="protein sequence ID" value="MDZ5759344.1"/>
    <property type="molecule type" value="Genomic_DNA"/>
</dbReference>
<reference evidence="1" key="1">
    <citation type="submission" date="2023-08" db="EMBL/GenBank/DDBJ databases">
        <title>Genomic characterization of piscicolin 126 produced by Carnobacterium maltaromaticum CM22 strain isolated from salmon (Salmo salar).</title>
        <authorList>
            <person name="Gonzalez-Gragera E."/>
            <person name="Garcia-Lopez J.D."/>
            <person name="Teso-Perez C."/>
            <person name="Gimenez-Hernandez I."/>
            <person name="Peralta-Sanchez J.M."/>
            <person name="Valdivia E."/>
            <person name="Montalban-Lopez M."/>
            <person name="Martin-Platero A.M."/>
            <person name="Banos A."/>
            <person name="Martinez-Bueno M."/>
        </authorList>
    </citation>
    <scope>NUCLEOTIDE SEQUENCE</scope>
    <source>
        <strain evidence="1">CM22</strain>
    </source>
</reference>
<comment type="caution">
    <text evidence="1">The sequence shown here is derived from an EMBL/GenBank/DDBJ whole genome shotgun (WGS) entry which is preliminary data.</text>
</comment>
<protein>
    <submittedName>
        <fullName evidence="1">Phage head closure protein</fullName>
    </submittedName>
</protein>
<sequence>MSITSVDKLNKRIKFFSAETIKDPHGKPELTLTEELACWCGIKQSFIKDVKAEIGTKFEDSKTFVIREKQKKEIKNEWFILYQRRKNETPKKYEIIKINPDDENDEFMVIVAKKVT</sequence>
<evidence type="ECO:0000313" key="2">
    <source>
        <dbReference type="Proteomes" id="UP001290462"/>
    </source>
</evidence>
<dbReference type="Pfam" id="PF05521">
    <property type="entry name" value="Phage_HCP"/>
    <property type="match status" value="1"/>
</dbReference>
<accession>A0AAW9K571</accession>
<dbReference type="NCBIfam" id="TIGR01563">
    <property type="entry name" value="gp16_SPP1"/>
    <property type="match status" value="1"/>
</dbReference>
<dbReference type="AlphaFoldDB" id="A0AAW9K571"/>
<dbReference type="InterPro" id="IPR008767">
    <property type="entry name" value="Phage_SPP1_head-tail_adaptor"/>
</dbReference>
<dbReference type="RefSeq" id="WP_322809187.1">
    <property type="nucleotide sequence ID" value="NZ_JAVBVO010000003.1"/>
</dbReference>
<name>A0AAW9K571_CARML</name>
<dbReference type="Proteomes" id="UP001290462">
    <property type="component" value="Unassembled WGS sequence"/>
</dbReference>